<accession>A0A3B0ZU27</accession>
<evidence type="ECO:0000256" key="1">
    <source>
        <dbReference type="SAM" id="Coils"/>
    </source>
</evidence>
<gene>
    <name evidence="2" type="ORF">MNBD_GAMMA21-584</name>
</gene>
<dbReference type="Gene3D" id="1.10.10.10">
    <property type="entry name" value="Winged helix-like DNA-binding domain superfamily/Winged helix DNA-binding domain"/>
    <property type="match status" value="1"/>
</dbReference>
<dbReference type="InterPro" id="IPR036390">
    <property type="entry name" value="WH_DNA-bd_sf"/>
</dbReference>
<dbReference type="NCBIfam" id="TIGR04176">
    <property type="entry name" value="MarR_EPS"/>
    <property type="match status" value="1"/>
</dbReference>
<protein>
    <recommendedName>
        <fullName evidence="3">Transcriptional regulator, MarR family</fullName>
    </recommendedName>
</protein>
<keyword evidence="1" id="KW-0175">Coiled coil</keyword>
<organism evidence="2">
    <name type="scientific">hydrothermal vent metagenome</name>
    <dbReference type="NCBI Taxonomy" id="652676"/>
    <lineage>
        <taxon>unclassified sequences</taxon>
        <taxon>metagenomes</taxon>
        <taxon>ecological metagenomes</taxon>
    </lineage>
</organism>
<evidence type="ECO:0008006" key="3">
    <source>
        <dbReference type="Google" id="ProtNLM"/>
    </source>
</evidence>
<name>A0A3B0ZU27_9ZZZZ</name>
<dbReference type="AlphaFoldDB" id="A0A3B0ZU27"/>
<evidence type="ECO:0000313" key="2">
    <source>
        <dbReference type="EMBL" id="VAW90847.1"/>
    </source>
</evidence>
<dbReference type="InterPro" id="IPR036388">
    <property type="entry name" value="WH-like_DNA-bd_sf"/>
</dbReference>
<dbReference type="InterPro" id="IPR026433">
    <property type="entry name" value="MarR_EPS"/>
</dbReference>
<reference evidence="2" key="1">
    <citation type="submission" date="2018-06" db="EMBL/GenBank/DDBJ databases">
        <authorList>
            <person name="Zhirakovskaya E."/>
        </authorList>
    </citation>
    <scope>NUCLEOTIDE SEQUENCE</scope>
</reference>
<dbReference type="EMBL" id="UOFR01000007">
    <property type="protein sequence ID" value="VAW90847.1"/>
    <property type="molecule type" value="Genomic_DNA"/>
</dbReference>
<sequence length="118" mass="13711">MNAKDMISDELKYHLLKLLEKDPNMSQRAISREMDISLGKANYCLHALIDKGMIKAKNFYKNKNKTAYTYYLTPKGIEEKATITFRFLQSKLTEYENLKFEIEEIRKEAAALSGKHNA</sequence>
<dbReference type="SUPFAM" id="SSF46785">
    <property type="entry name" value="Winged helix' DNA-binding domain"/>
    <property type="match status" value="1"/>
</dbReference>
<feature type="coiled-coil region" evidence="1">
    <location>
        <begin position="88"/>
        <end position="115"/>
    </location>
</feature>
<proteinExistence type="predicted"/>
<dbReference type="Pfam" id="PF13412">
    <property type="entry name" value="HTH_24"/>
    <property type="match status" value="1"/>
</dbReference>